<sequence>MSLENTIMFSTSPGVVIDRKNTRINMSTTFNRKCLPSSDEKNIETIWDNRKKKNSTLFNGTKFRLDTVCQLFNKETLTFTLNLGLTDYKDFIGTNWSPNAKQILQHGENEYGNTQACMSDAMGVGSLVLTADNRAIFLKRSQFCGEANGLYDIPGGHAEPSELVGKLPMQEIDLSALNEEAVIDEIYNSTLREIRDEVNVPLDSLTEPILMGIARNITSSYRPSVEFFVRCSLSGEQVEKLYHKGGAEEYESTTIVFIALDRIKSLQNDDFWNTMAPSAKGCVKLFQLSEISAE</sequence>
<dbReference type="InterPro" id="IPR015797">
    <property type="entry name" value="NUDIX_hydrolase-like_dom_sf"/>
</dbReference>
<dbReference type="GO" id="GO:0046872">
    <property type="term" value="F:metal ion binding"/>
    <property type="evidence" value="ECO:0007669"/>
    <property type="project" value="UniProtKB-KW"/>
</dbReference>
<dbReference type="SUPFAM" id="SSF55811">
    <property type="entry name" value="Nudix"/>
    <property type="match status" value="1"/>
</dbReference>
<dbReference type="InterPro" id="IPR055295">
    <property type="entry name" value="NUDT22/NUDT9-like"/>
</dbReference>
<evidence type="ECO:0000259" key="5">
    <source>
        <dbReference type="PROSITE" id="PS51462"/>
    </source>
</evidence>
<dbReference type="AlphaFoldDB" id="A0A8S4PGV3"/>
<evidence type="ECO:0000256" key="2">
    <source>
        <dbReference type="ARBA" id="ARBA00022723"/>
    </source>
</evidence>
<organism evidence="6 7">
    <name type="scientific">Owenia fusiformis</name>
    <name type="common">Polychaete worm</name>
    <dbReference type="NCBI Taxonomy" id="6347"/>
    <lineage>
        <taxon>Eukaryota</taxon>
        <taxon>Metazoa</taxon>
        <taxon>Spiralia</taxon>
        <taxon>Lophotrochozoa</taxon>
        <taxon>Annelida</taxon>
        <taxon>Polychaeta</taxon>
        <taxon>Sedentaria</taxon>
        <taxon>Canalipalpata</taxon>
        <taxon>Sabellida</taxon>
        <taxon>Oweniida</taxon>
        <taxon>Oweniidae</taxon>
        <taxon>Owenia</taxon>
    </lineage>
</organism>
<keyword evidence="2" id="KW-0479">Metal-binding</keyword>
<dbReference type="GO" id="GO:0052751">
    <property type="term" value="F:GDP-mannose hydrolase activity"/>
    <property type="evidence" value="ECO:0007669"/>
    <property type="project" value="TreeGrafter"/>
</dbReference>
<comment type="cofactor">
    <cofactor evidence="1">
        <name>Mg(2+)</name>
        <dbReference type="ChEBI" id="CHEBI:18420"/>
    </cofactor>
</comment>
<keyword evidence="7" id="KW-1185">Reference proteome</keyword>
<dbReference type="PANTHER" id="PTHR31835">
    <property type="entry name" value="URIDINE DIPHOSPHATE GLUCOSE PYROPHOSPHATASE"/>
    <property type="match status" value="1"/>
</dbReference>
<dbReference type="OrthoDB" id="242473at2759"/>
<gene>
    <name evidence="6" type="ORF">OFUS_LOCUS17319</name>
</gene>
<dbReference type="Proteomes" id="UP000749559">
    <property type="component" value="Unassembled WGS sequence"/>
</dbReference>
<evidence type="ECO:0000256" key="4">
    <source>
        <dbReference type="ARBA" id="ARBA00022842"/>
    </source>
</evidence>
<dbReference type="InterPro" id="IPR000086">
    <property type="entry name" value="NUDIX_hydrolase_dom"/>
</dbReference>
<dbReference type="PANTHER" id="PTHR31835:SF1">
    <property type="entry name" value="URIDINE DIPHOSPHATE GLUCOSE PYROPHOSPHATASE NUDT22"/>
    <property type="match status" value="1"/>
</dbReference>
<dbReference type="Gene3D" id="3.90.79.10">
    <property type="entry name" value="Nucleoside Triphosphate Pyrophosphohydrolase"/>
    <property type="match status" value="1"/>
</dbReference>
<protein>
    <recommendedName>
        <fullName evidence="5">Nudix hydrolase domain-containing protein</fullName>
    </recommendedName>
</protein>
<evidence type="ECO:0000256" key="1">
    <source>
        <dbReference type="ARBA" id="ARBA00001946"/>
    </source>
</evidence>
<dbReference type="CDD" id="cd02883">
    <property type="entry name" value="NUDIX_Hydrolase"/>
    <property type="match status" value="1"/>
</dbReference>
<name>A0A8S4PGV3_OWEFU</name>
<evidence type="ECO:0000313" key="7">
    <source>
        <dbReference type="Proteomes" id="UP000749559"/>
    </source>
</evidence>
<accession>A0A8S4PGV3</accession>
<dbReference type="EMBL" id="CAIIXF020000008">
    <property type="protein sequence ID" value="CAH1792348.1"/>
    <property type="molecule type" value="Genomic_DNA"/>
</dbReference>
<comment type="caution">
    <text evidence="6">The sequence shown here is derived from an EMBL/GenBank/DDBJ whole genome shotgun (WGS) entry which is preliminary data.</text>
</comment>
<reference evidence="6" key="1">
    <citation type="submission" date="2022-03" db="EMBL/GenBank/DDBJ databases">
        <authorList>
            <person name="Martin C."/>
        </authorList>
    </citation>
    <scope>NUCLEOTIDE SEQUENCE</scope>
</reference>
<keyword evidence="4" id="KW-0460">Magnesium</keyword>
<evidence type="ECO:0000256" key="3">
    <source>
        <dbReference type="ARBA" id="ARBA00022801"/>
    </source>
</evidence>
<dbReference type="PROSITE" id="PS51462">
    <property type="entry name" value="NUDIX"/>
    <property type="match status" value="1"/>
</dbReference>
<proteinExistence type="predicted"/>
<keyword evidence="3" id="KW-0378">Hydrolase</keyword>
<feature type="domain" description="Nudix hydrolase" evidence="5">
    <location>
        <begin position="119"/>
        <end position="281"/>
    </location>
</feature>
<evidence type="ECO:0000313" key="6">
    <source>
        <dbReference type="EMBL" id="CAH1792348.1"/>
    </source>
</evidence>